<accession>A0ABR4L3S3</accession>
<organism evidence="4 5">
    <name type="scientific">Aspergillus pseudodeflectus</name>
    <dbReference type="NCBI Taxonomy" id="176178"/>
    <lineage>
        <taxon>Eukaryota</taxon>
        <taxon>Fungi</taxon>
        <taxon>Dikarya</taxon>
        <taxon>Ascomycota</taxon>
        <taxon>Pezizomycotina</taxon>
        <taxon>Eurotiomycetes</taxon>
        <taxon>Eurotiomycetidae</taxon>
        <taxon>Eurotiales</taxon>
        <taxon>Aspergillaceae</taxon>
        <taxon>Aspergillus</taxon>
        <taxon>Aspergillus subgen. Nidulantes</taxon>
    </lineage>
</organism>
<protein>
    <recommendedName>
        <fullName evidence="3">Ketoreductase domain-containing protein</fullName>
    </recommendedName>
</protein>
<dbReference type="GeneID" id="98151128"/>
<dbReference type="PANTHER" id="PTHR43180:SF66">
    <property type="entry name" value="SHORT-CHAIN DEHYDROGENASE_REDUCTASE FAMILY PROTEIN"/>
    <property type="match status" value="1"/>
</dbReference>
<evidence type="ECO:0000256" key="2">
    <source>
        <dbReference type="ARBA" id="ARBA00023002"/>
    </source>
</evidence>
<dbReference type="PANTHER" id="PTHR43180">
    <property type="entry name" value="3-OXOACYL-(ACYL-CARRIER-PROTEIN) REDUCTASE (AFU_ORTHOLOGUE AFUA_6G11210)"/>
    <property type="match status" value="1"/>
</dbReference>
<name>A0ABR4L3S3_9EURO</name>
<evidence type="ECO:0000256" key="1">
    <source>
        <dbReference type="ARBA" id="ARBA00006484"/>
    </source>
</evidence>
<dbReference type="EMBL" id="JBFXLR010000003">
    <property type="protein sequence ID" value="KAL2859194.1"/>
    <property type="molecule type" value="Genomic_DNA"/>
</dbReference>
<evidence type="ECO:0000259" key="3">
    <source>
        <dbReference type="SMART" id="SM00822"/>
    </source>
</evidence>
<dbReference type="Pfam" id="PF00106">
    <property type="entry name" value="adh_short"/>
    <property type="match status" value="1"/>
</dbReference>
<dbReference type="SUPFAM" id="SSF51735">
    <property type="entry name" value="NAD(P)-binding Rossmann-fold domains"/>
    <property type="match status" value="1"/>
</dbReference>
<dbReference type="RefSeq" id="XP_070904128.1">
    <property type="nucleotide sequence ID" value="XM_071035964.1"/>
</dbReference>
<reference evidence="4 5" key="1">
    <citation type="submission" date="2024-07" db="EMBL/GenBank/DDBJ databases">
        <title>Section-level genome sequencing and comparative genomics of Aspergillus sections Usti and Cavernicolus.</title>
        <authorList>
            <consortium name="Lawrence Berkeley National Laboratory"/>
            <person name="Nybo J.L."/>
            <person name="Vesth T.C."/>
            <person name="Theobald S."/>
            <person name="Frisvad J.C."/>
            <person name="Larsen T.O."/>
            <person name="Kjaerboelling I."/>
            <person name="Rothschild-Mancinelli K."/>
            <person name="Lyhne E.K."/>
            <person name="Kogle M.E."/>
            <person name="Barry K."/>
            <person name="Clum A."/>
            <person name="Na H."/>
            <person name="Ledsgaard L."/>
            <person name="Lin J."/>
            <person name="Lipzen A."/>
            <person name="Kuo A."/>
            <person name="Riley R."/>
            <person name="Mondo S."/>
            <person name="LaButti K."/>
            <person name="Haridas S."/>
            <person name="Pangalinan J."/>
            <person name="Salamov A.A."/>
            <person name="Simmons B.A."/>
            <person name="Magnuson J.K."/>
            <person name="Chen J."/>
            <person name="Drula E."/>
            <person name="Henrissat B."/>
            <person name="Wiebenga A."/>
            <person name="Lubbers R.J."/>
            <person name="Gomes A.C."/>
            <person name="Macurrencykelacurrency M.R."/>
            <person name="Stajich J."/>
            <person name="Grigoriev I.V."/>
            <person name="Mortensen U.H."/>
            <person name="De vries R.P."/>
            <person name="Baker S.E."/>
            <person name="Andersen M.R."/>
        </authorList>
    </citation>
    <scope>NUCLEOTIDE SEQUENCE [LARGE SCALE GENOMIC DNA]</scope>
    <source>
        <strain evidence="4 5">CBS 756.74</strain>
    </source>
</reference>
<dbReference type="InterPro" id="IPR036291">
    <property type="entry name" value="NAD(P)-bd_dom_sf"/>
</dbReference>
<comment type="similarity">
    <text evidence="1">Belongs to the short-chain dehydrogenases/reductases (SDR) family.</text>
</comment>
<dbReference type="Proteomes" id="UP001610444">
    <property type="component" value="Unassembled WGS sequence"/>
</dbReference>
<dbReference type="Gene3D" id="3.40.50.720">
    <property type="entry name" value="NAD(P)-binding Rossmann-like Domain"/>
    <property type="match status" value="1"/>
</dbReference>
<keyword evidence="5" id="KW-1185">Reference proteome</keyword>
<keyword evidence="2" id="KW-0560">Oxidoreductase</keyword>
<evidence type="ECO:0000313" key="4">
    <source>
        <dbReference type="EMBL" id="KAL2859194.1"/>
    </source>
</evidence>
<feature type="domain" description="Ketoreductase" evidence="3">
    <location>
        <begin position="25"/>
        <end position="220"/>
    </location>
</feature>
<gene>
    <name evidence="4" type="ORF">BJX68DRAFT_114052</name>
</gene>
<proteinExistence type="inferred from homology"/>
<sequence length="315" mass="33456">MGKSSSKMLSNGHTDSDFYAQLASKTVIVTGGAGGIGEATARVFNRHGANVVIADIPSSSELAEKAIATFAHPEKASFVPVDILDWKQMTHLFRSTVERYGSLDTVVANAGIMEKTETLDIESTDAEGNLLESTGAFKVIDVNVKGTLNTLRLAMHHMKSSTGERTGRKSIVLVASTSGYFGGTGVSAYVASKHAIIGLIRSSHVAAKKHGITVTGISPFFTTTNITAKAGKQWEADGLKPNTPEDVGLAIAQSSVGAESGTCTLVAGPFRKEMEHSRNQIMSQWVGQDIWDFFQKAFRIISGSGGYNLPNVNST</sequence>
<dbReference type="PRINTS" id="PR00081">
    <property type="entry name" value="GDHRDH"/>
</dbReference>
<dbReference type="InterPro" id="IPR057326">
    <property type="entry name" value="KR_dom"/>
</dbReference>
<dbReference type="InterPro" id="IPR002347">
    <property type="entry name" value="SDR_fam"/>
</dbReference>
<evidence type="ECO:0000313" key="5">
    <source>
        <dbReference type="Proteomes" id="UP001610444"/>
    </source>
</evidence>
<comment type="caution">
    <text evidence="4">The sequence shown here is derived from an EMBL/GenBank/DDBJ whole genome shotgun (WGS) entry which is preliminary data.</text>
</comment>
<dbReference type="CDD" id="cd05233">
    <property type="entry name" value="SDR_c"/>
    <property type="match status" value="1"/>
</dbReference>
<dbReference type="SMART" id="SM00822">
    <property type="entry name" value="PKS_KR"/>
    <property type="match status" value="1"/>
</dbReference>